<dbReference type="SUPFAM" id="SSF47769">
    <property type="entry name" value="SAM/Pointed domain"/>
    <property type="match status" value="1"/>
</dbReference>
<evidence type="ECO:0000313" key="1">
    <source>
        <dbReference type="EMBL" id="RIA95833.1"/>
    </source>
</evidence>
<protein>
    <recommendedName>
        <fullName evidence="3">SAM domain-containing protein</fullName>
    </recommendedName>
</protein>
<dbReference type="AlphaFoldDB" id="A0A397TC36"/>
<dbReference type="Proteomes" id="UP000265703">
    <property type="component" value="Unassembled WGS sequence"/>
</dbReference>
<dbReference type="InterPro" id="IPR013761">
    <property type="entry name" value="SAM/pointed_sf"/>
</dbReference>
<evidence type="ECO:0008006" key="3">
    <source>
        <dbReference type="Google" id="ProtNLM"/>
    </source>
</evidence>
<accession>A0A397TC36</accession>
<proteinExistence type="predicted"/>
<keyword evidence="2" id="KW-1185">Reference proteome</keyword>
<sequence length="209" mass="24660">MSSYISFITIYRTSTVLLKSLPNIATKLITLSSPFSHFIKINSLTTNSHIQSSVPLSRRHYNTIESTNNSDDNINKTSGFINYIRYYLNDDKLSLDNFDLEGINPRKKKSLKTKIWQVNKKRSFIKENIVETNFEALNDFKEWLRRLRFKKWAPVFEGMKWQDIIQLNDEQLLEKGITTYSVRMELLYYFNIIKKAKAERDAQVETPDK</sequence>
<dbReference type="Gene3D" id="1.10.150.50">
    <property type="entry name" value="Transcription Factor, Ets-1"/>
    <property type="match status" value="1"/>
</dbReference>
<comment type="caution">
    <text evidence="1">The sequence shown here is derived from an EMBL/GenBank/DDBJ whole genome shotgun (WGS) entry which is preliminary data.</text>
</comment>
<organism evidence="1 2">
    <name type="scientific">Glomus cerebriforme</name>
    <dbReference type="NCBI Taxonomy" id="658196"/>
    <lineage>
        <taxon>Eukaryota</taxon>
        <taxon>Fungi</taxon>
        <taxon>Fungi incertae sedis</taxon>
        <taxon>Mucoromycota</taxon>
        <taxon>Glomeromycotina</taxon>
        <taxon>Glomeromycetes</taxon>
        <taxon>Glomerales</taxon>
        <taxon>Glomeraceae</taxon>
        <taxon>Glomus</taxon>
    </lineage>
</organism>
<gene>
    <name evidence="1" type="ORF">C1645_872473</name>
</gene>
<evidence type="ECO:0000313" key="2">
    <source>
        <dbReference type="Proteomes" id="UP000265703"/>
    </source>
</evidence>
<name>A0A397TC36_9GLOM</name>
<dbReference type="OrthoDB" id="2155283at2759"/>
<dbReference type="EMBL" id="QKYT01000054">
    <property type="protein sequence ID" value="RIA95833.1"/>
    <property type="molecule type" value="Genomic_DNA"/>
</dbReference>
<reference evidence="1 2" key="1">
    <citation type="submission" date="2018-06" db="EMBL/GenBank/DDBJ databases">
        <title>Comparative genomics reveals the genomic features of Rhizophagus irregularis, R. cerebriforme, R. diaphanum and Gigaspora rosea, and their symbiotic lifestyle signature.</title>
        <authorList>
            <person name="Morin E."/>
            <person name="San Clemente H."/>
            <person name="Chen E.C.H."/>
            <person name="De La Providencia I."/>
            <person name="Hainaut M."/>
            <person name="Kuo A."/>
            <person name="Kohler A."/>
            <person name="Murat C."/>
            <person name="Tang N."/>
            <person name="Roy S."/>
            <person name="Loubradou J."/>
            <person name="Henrissat B."/>
            <person name="Grigoriev I.V."/>
            <person name="Corradi N."/>
            <person name="Roux C."/>
            <person name="Martin F.M."/>
        </authorList>
    </citation>
    <scope>NUCLEOTIDE SEQUENCE [LARGE SCALE GENOMIC DNA]</scope>
    <source>
        <strain evidence="1 2">DAOM 227022</strain>
    </source>
</reference>